<dbReference type="SUPFAM" id="SSF51316">
    <property type="entry name" value="Mss4-like"/>
    <property type="match status" value="1"/>
</dbReference>
<protein>
    <submittedName>
        <fullName evidence="1">DUF6151 family protein</fullName>
    </submittedName>
</protein>
<accession>A0ABW8V3I8</accession>
<dbReference type="Pfam" id="PF19648">
    <property type="entry name" value="DUF6151"/>
    <property type="match status" value="1"/>
</dbReference>
<dbReference type="Proteomes" id="UP001627408">
    <property type="component" value="Unassembled WGS sequence"/>
</dbReference>
<name>A0ABW8V3I8_9RHOB</name>
<reference evidence="1 2" key="1">
    <citation type="submission" date="2024-08" db="EMBL/GenBank/DDBJ databases">
        <title>Tateyamaria sp. nov., isolated from marine algae.</title>
        <authorList>
            <person name="Choi B.J."/>
            <person name="Kim J.M."/>
            <person name="Lee J.K."/>
            <person name="Choi D.G."/>
            <person name="Bayburt H."/>
            <person name="Baek J.H."/>
            <person name="Han D.M."/>
            <person name="Jeon C.O."/>
        </authorList>
    </citation>
    <scope>NUCLEOTIDE SEQUENCE [LARGE SCALE GENOMIC DNA]</scope>
    <source>
        <strain evidence="1 2">KMU-156</strain>
    </source>
</reference>
<dbReference type="EMBL" id="JBHDIY010000002">
    <property type="protein sequence ID" value="MFL4471948.1"/>
    <property type="molecule type" value="Genomic_DNA"/>
</dbReference>
<sequence>MAGVDLPFKCDCGQVHGVLRGVSPENGNRIDCYCNDCRAAVTFASPDGTVPDAPVHLYQTTPDRIRFDAGQDQLAVFSLSPKGILRWHARCCGAMLFNTLRKPKIAFAAFFMDRTPDATPLGPVKTRANIQKDDGTSRSEGLGHAIRSLLRHAVPARITGTWKNTPFFDPDTLEPTSEIYVLTKDERAAATPSAASS</sequence>
<evidence type="ECO:0000313" key="2">
    <source>
        <dbReference type="Proteomes" id="UP001627408"/>
    </source>
</evidence>
<organism evidence="1 2">
    <name type="scientific">Tateyamaria armeniaca</name>
    <dbReference type="NCBI Taxonomy" id="2518930"/>
    <lineage>
        <taxon>Bacteria</taxon>
        <taxon>Pseudomonadati</taxon>
        <taxon>Pseudomonadota</taxon>
        <taxon>Alphaproteobacteria</taxon>
        <taxon>Rhodobacterales</taxon>
        <taxon>Roseobacteraceae</taxon>
        <taxon>Tateyamaria</taxon>
    </lineage>
</organism>
<dbReference type="InterPro" id="IPR046149">
    <property type="entry name" value="DUF6151"/>
</dbReference>
<dbReference type="InterPro" id="IPR011057">
    <property type="entry name" value="Mss4-like_sf"/>
</dbReference>
<keyword evidence="2" id="KW-1185">Reference proteome</keyword>
<comment type="caution">
    <text evidence="1">The sequence shown here is derived from an EMBL/GenBank/DDBJ whole genome shotgun (WGS) entry which is preliminary data.</text>
</comment>
<gene>
    <name evidence="1" type="ORF">ACERZ8_19465</name>
</gene>
<dbReference type="Gene3D" id="2.170.150.70">
    <property type="match status" value="1"/>
</dbReference>
<evidence type="ECO:0000313" key="1">
    <source>
        <dbReference type="EMBL" id="MFL4471948.1"/>
    </source>
</evidence>
<proteinExistence type="predicted"/>
<dbReference type="RefSeq" id="WP_407593820.1">
    <property type="nucleotide sequence ID" value="NZ_JBHDIY010000002.1"/>
</dbReference>